<dbReference type="Proteomes" id="UP000536835">
    <property type="component" value="Unassembled WGS sequence"/>
</dbReference>
<evidence type="ECO:0000256" key="1">
    <source>
        <dbReference type="SAM" id="MobiDB-lite"/>
    </source>
</evidence>
<evidence type="ECO:0000256" key="2">
    <source>
        <dbReference type="SAM" id="SignalP"/>
    </source>
</evidence>
<sequence>MKRLLAASAAIAAAFGAANAAPLVFDGITFDDGDAAFADAVVSFTPGDPAATAAGTQDPQNAVGRPDAPSTTNGNNYVSLGRGGEIVLQFTDNAVIASGDSSDDLYVFEIGSDVEDTFVEISTDGITFLEVGKVTGGTRGVDIDAFLNANSIPLSTKFFFVKLIDDPNEGQRSGTFVGADINALGAISSTEVPIPAAALLFAPALGLIARRRKKA</sequence>
<keyword evidence="4" id="KW-1185">Reference proteome</keyword>
<feature type="chain" id="PRO_5030714626" evidence="2">
    <location>
        <begin position="21"/>
        <end position="215"/>
    </location>
</feature>
<feature type="compositionally biased region" description="Low complexity" evidence="1">
    <location>
        <begin position="49"/>
        <end position="60"/>
    </location>
</feature>
<evidence type="ECO:0000313" key="4">
    <source>
        <dbReference type="Proteomes" id="UP000536835"/>
    </source>
</evidence>
<gene>
    <name evidence="3" type="ORF">HK107_06085</name>
</gene>
<evidence type="ECO:0000313" key="3">
    <source>
        <dbReference type="EMBL" id="NNU15890.1"/>
    </source>
</evidence>
<comment type="caution">
    <text evidence="3">The sequence shown here is derived from an EMBL/GenBank/DDBJ whole genome shotgun (WGS) entry which is preliminary data.</text>
</comment>
<accession>A0A7Y3W4L6</accession>
<feature type="signal peptide" evidence="2">
    <location>
        <begin position="1"/>
        <end position="20"/>
    </location>
</feature>
<protein>
    <submittedName>
        <fullName evidence="3">PEP-CTERM sorting domain-containing protein</fullName>
    </submittedName>
</protein>
<keyword evidence="2" id="KW-0732">Signal</keyword>
<name>A0A7Y3W4L6_9PROT</name>
<dbReference type="AlphaFoldDB" id="A0A7Y3W4L6"/>
<dbReference type="RefSeq" id="WP_173197698.1">
    <property type="nucleotide sequence ID" value="NZ_JABFCX010000002.1"/>
</dbReference>
<reference evidence="3 4" key="1">
    <citation type="submission" date="2020-05" db="EMBL/GenBank/DDBJ databases">
        <title>Parvularcula mediterraneae sp. nov., isolated from polypropylene straw from shallow seawater of the seashore of Laganas in Zakynthos island, Greece.</title>
        <authorList>
            <person name="Szabo I."/>
            <person name="Al-Omari J."/>
            <person name="Rado J."/>
            <person name="Szerdahelyi G.S."/>
        </authorList>
    </citation>
    <scope>NUCLEOTIDE SEQUENCE [LARGE SCALE GENOMIC DNA]</scope>
    <source>
        <strain evidence="3 4">ZS-1/3</strain>
    </source>
</reference>
<proteinExistence type="predicted"/>
<feature type="region of interest" description="Disordered" evidence="1">
    <location>
        <begin position="49"/>
        <end position="74"/>
    </location>
</feature>
<organism evidence="3 4">
    <name type="scientific">Parvularcula mediterranea</name>
    <dbReference type="NCBI Taxonomy" id="2732508"/>
    <lineage>
        <taxon>Bacteria</taxon>
        <taxon>Pseudomonadati</taxon>
        <taxon>Pseudomonadota</taxon>
        <taxon>Alphaproteobacteria</taxon>
        <taxon>Parvularculales</taxon>
        <taxon>Parvularculaceae</taxon>
        <taxon>Parvularcula</taxon>
    </lineage>
</organism>
<dbReference type="EMBL" id="JABFCX010000002">
    <property type="protein sequence ID" value="NNU15890.1"/>
    <property type="molecule type" value="Genomic_DNA"/>
</dbReference>